<dbReference type="EMBL" id="ML213648">
    <property type="protein sequence ID" value="TFK33451.1"/>
    <property type="molecule type" value="Genomic_DNA"/>
</dbReference>
<dbReference type="OrthoDB" id="434783at2759"/>
<evidence type="ECO:0008006" key="3">
    <source>
        <dbReference type="Google" id="ProtNLM"/>
    </source>
</evidence>
<reference evidence="1 2" key="1">
    <citation type="journal article" date="2019" name="Nat. Ecol. Evol.">
        <title>Megaphylogeny resolves global patterns of mushroom evolution.</title>
        <authorList>
            <person name="Varga T."/>
            <person name="Krizsan K."/>
            <person name="Foldi C."/>
            <person name="Dima B."/>
            <person name="Sanchez-Garcia M."/>
            <person name="Sanchez-Ramirez S."/>
            <person name="Szollosi G.J."/>
            <person name="Szarkandi J.G."/>
            <person name="Papp V."/>
            <person name="Albert L."/>
            <person name="Andreopoulos W."/>
            <person name="Angelini C."/>
            <person name="Antonin V."/>
            <person name="Barry K.W."/>
            <person name="Bougher N.L."/>
            <person name="Buchanan P."/>
            <person name="Buyck B."/>
            <person name="Bense V."/>
            <person name="Catcheside P."/>
            <person name="Chovatia M."/>
            <person name="Cooper J."/>
            <person name="Damon W."/>
            <person name="Desjardin D."/>
            <person name="Finy P."/>
            <person name="Geml J."/>
            <person name="Haridas S."/>
            <person name="Hughes K."/>
            <person name="Justo A."/>
            <person name="Karasinski D."/>
            <person name="Kautmanova I."/>
            <person name="Kiss B."/>
            <person name="Kocsube S."/>
            <person name="Kotiranta H."/>
            <person name="LaButti K.M."/>
            <person name="Lechner B.E."/>
            <person name="Liimatainen K."/>
            <person name="Lipzen A."/>
            <person name="Lukacs Z."/>
            <person name="Mihaltcheva S."/>
            <person name="Morgado L.N."/>
            <person name="Niskanen T."/>
            <person name="Noordeloos M.E."/>
            <person name="Ohm R.A."/>
            <person name="Ortiz-Santana B."/>
            <person name="Ovrebo C."/>
            <person name="Racz N."/>
            <person name="Riley R."/>
            <person name="Savchenko A."/>
            <person name="Shiryaev A."/>
            <person name="Soop K."/>
            <person name="Spirin V."/>
            <person name="Szebenyi C."/>
            <person name="Tomsovsky M."/>
            <person name="Tulloss R.E."/>
            <person name="Uehling J."/>
            <person name="Grigoriev I.V."/>
            <person name="Vagvolgyi C."/>
            <person name="Papp T."/>
            <person name="Martin F.M."/>
            <person name="Miettinen O."/>
            <person name="Hibbett D.S."/>
            <person name="Nagy L.G."/>
        </authorList>
    </citation>
    <scope>NUCLEOTIDE SEQUENCE [LARGE SCALE GENOMIC DNA]</scope>
    <source>
        <strain evidence="1 2">CBS 166.37</strain>
    </source>
</reference>
<organism evidence="1 2">
    <name type="scientific">Crucibulum laeve</name>
    <dbReference type="NCBI Taxonomy" id="68775"/>
    <lineage>
        <taxon>Eukaryota</taxon>
        <taxon>Fungi</taxon>
        <taxon>Dikarya</taxon>
        <taxon>Basidiomycota</taxon>
        <taxon>Agaricomycotina</taxon>
        <taxon>Agaricomycetes</taxon>
        <taxon>Agaricomycetidae</taxon>
        <taxon>Agaricales</taxon>
        <taxon>Agaricineae</taxon>
        <taxon>Nidulariaceae</taxon>
        <taxon>Crucibulum</taxon>
    </lineage>
</organism>
<proteinExistence type="predicted"/>
<name>A0A5C3LXF9_9AGAR</name>
<keyword evidence="2" id="KW-1185">Reference proteome</keyword>
<dbReference type="STRING" id="68775.A0A5C3LXF9"/>
<dbReference type="AlphaFoldDB" id="A0A5C3LXF9"/>
<protein>
    <recommendedName>
        <fullName evidence="3">F-box domain-containing protein</fullName>
    </recommendedName>
</protein>
<accession>A0A5C3LXF9</accession>
<sequence>MTSLARCLLESLPLDIWERIAFYAIASDETFLGPPCGITTLCLISRRIHKKISLQENSHLYAKLFLFKFDPAPEERFSERWTTTRCLTAELIKRMQTLKRLKAKEFEANDLWTCYLMLSESKGKNESQLLDWAHFKSYLTAVAIVRAQISSPVAWFRHPTSDALTVWLLWMISSREDVKNEEPEFFQLLNAILHAFNVIGYRHPSAYAPDTCFKLPLCEHVEQSQVFNVSCPPVSDIVHYSHKLTIAAPPVTSGAMLLYAMRKEAFQDDQTFPSNISNLPVDRAAAVASHREGPTIQDIIDFHYQNRVQAMERVPRRIISDFEQYDCDYEQSPQTSRRYEEDWYRCVGCSDLWASDSPLRGIVFKPGTLSGSWAGRFLQPDFQAHLSVLVDSRVQPTSIQLHHKPLYWTLREHHCLYPEQPLLPGLERMDNMERGDVLNAWLPRGIRINHLEDAIEALDPASERRTRYETFLPRSVAPYSKAACEKLERLETRWISDDSDEEIAEDISGVELGSANPDANFPDASYINDDDEYADMVLHRDSGISDILVTGETGEYYGNAWGHYNIIGRVRSWDGFVVLLRTPRDENQQYLGTWIFKGYIHGRNFVGRWRETSTPVDMIGFEGGFVVCKTEAA</sequence>
<evidence type="ECO:0000313" key="2">
    <source>
        <dbReference type="Proteomes" id="UP000308652"/>
    </source>
</evidence>
<dbReference type="Proteomes" id="UP000308652">
    <property type="component" value="Unassembled WGS sequence"/>
</dbReference>
<evidence type="ECO:0000313" key="1">
    <source>
        <dbReference type="EMBL" id="TFK33451.1"/>
    </source>
</evidence>
<gene>
    <name evidence="1" type="ORF">BDQ12DRAFT_738768</name>
</gene>